<dbReference type="Proteomes" id="UP000887013">
    <property type="component" value="Unassembled WGS sequence"/>
</dbReference>
<proteinExistence type="predicted"/>
<feature type="compositionally biased region" description="Basic and acidic residues" evidence="1">
    <location>
        <begin position="134"/>
        <end position="148"/>
    </location>
</feature>
<evidence type="ECO:0000256" key="1">
    <source>
        <dbReference type="SAM" id="MobiDB-lite"/>
    </source>
</evidence>
<keyword evidence="3" id="KW-1185">Reference proteome</keyword>
<feature type="region of interest" description="Disordered" evidence="1">
    <location>
        <begin position="131"/>
        <end position="171"/>
    </location>
</feature>
<accession>A0A8X6T8J5</accession>
<name>A0A8X6T8J5_NEPPI</name>
<gene>
    <name evidence="2" type="ORF">NPIL_284621</name>
</gene>
<comment type="caution">
    <text evidence="2">The sequence shown here is derived from an EMBL/GenBank/DDBJ whole genome shotgun (WGS) entry which is preliminary data.</text>
</comment>
<organism evidence="2 3">
    <name type="scientific">Nephila pilipes</name>
    <name type="common">Giant wood spider</name>
    <name type="synonym">Nephila maculata</name>
    <dbReference type="NCBI Taxonomy" id="299642"/>
    <lineage>
        <taxon>Eukaryota</taxon>
        <taxon>Metazoa</taxon>
        <taxon>Ecdysozoa</taxon>
        <taxon>Arthropoda</taxon>
        <taxon>Chelicerata</taxon>
        <taxon>Arachnida</taxon>
        <taxon>Araneae</taxon>
        <taxon>Araneomorphae</taxon>
        <taxon>Entelegynae</taxon>
        <taxon>Araneoidea</taxon>
        <taxon>Nephilidae</taxon>
        <taxon>Nephila</taxon>
    </lineage>
</organism>
<evidence type="ECO:0000313" key="3">
    <source>
        <dbReference type="Proteomes" id="UP000887013"/>
    </source>
</evidence>
<protein>
    <submittedName>
        <fullName evidence="2">Uncharacterized protein</fullName>
    </submittedName>
</protein>
<feature type="compositionally biased region" description="Polar residues" evidence="1">
    <location>
        <begin position="149"/>
        <end position="158"/>
    </location>
</feature>
<reference evidence="2" key="1">
    <citation type="submission" date="2020-08" db="EMBL/GenBank/DDBJ databases">
        <title>Multicomponent nature underlies the extraordinary mechanical properties of spider dragline silk.</title>
        <authorList>
            <person name="Kono N."/>
            <person name="Nakamura H."/>
            <person name="Mori M."/>
            <person name="Yoshida Y."/>
            <person name="Ohtoshi R."/>
            <person name="Malay A.D."/>
            <person name="Moran D.A.P."/>
            <person name="Tomita M."/>
            <person name="Numata K."/>
            <person name="Arakawa K."/>
        </authorList>
    </citation>
    <scope>NUCLEOTIDE SEQUENCE</scope>
</reference>
<sequence length="171" mass="18995">MNISEDTSSISLELESDEDVSDIIPSLERLHISDCEPFINKCVVVDSVSSRLNDVQCSITKTGMEITSNDSSKVEEIAMQTSKEGIMHTDSFKLNTTMNDLTNVVRTEIYSQNENLSTTLKNTNLVVEEMQENEPEHESFTSVEELKSSENMNSTSGTLEGVKANTPNILH</sequence>
<evidence type="ECO:0000313" key="2">
    <source>
        <dbReference type="EMBL" id="GFS82062.1"/>
    </source>
</evidence>
<dbReference type="EMBL" id="BMAW01097905">
    <property type="protein sequence ID" value="GFS82062.1"/>
    <property type="molecule type" value="Genomic_DNA"/>
</dbReference>
<dbReference type="AlphaFoldDB" id="A0A8X6T8J5"/>